<dbReference type="PANTHER" id="PTHR14359">
    <property type="entry name" value="HOMO-OLIGOMERIC FLAVIN CONTAINING CYS DECARBOXYLASE FAMILY"/>
    <property type="match status" value="1"/>
</dbReference>
<dbReference type="InterPro" id="IPR005252">
    <property type="entry name" value="CoaBC"/>
</dbReference>
<feature type="domain" description="Flavoprotein" evidence="5">
    <location>
        <begin position="9"/>
        <end position="150"/>
    </location>
</feature>
<comment type="cofactor">
    <cofactor evidence="3">
        <name>Mg(2+)</name>
        <dbReference type="ChEBI" id="CHEBI:18420"/>
    </cofactor>
</comment>
<feature type="binding site" evidence="3">
    <location>
        <position position="281"/>
    </location>
    <ligand>
        <name>CTP</name>
        <dbReference type="ChEBI" id="CHEBI:37563"/>
    </ligand>
</feature>
<dbReference type="GO" id="GO:0004632">
    <property type="term" value="F:phosphopantothenate--cysteine ligase activity"/>
    <property type="evidence" value="ECO:0007669"/>
    <property type="project" value="UniProtKB-UniRule"/>
</dbReference>
<comment type="caution">
    <text evidence="7">The sequence shown here is derived from an EMBL/GenBank/DDBJ whole genome shotgun (WGS) entry which is preliminary data.</text>
</comment>
<sequence>MIRVLRDRRIVLGVSGGIAAYKCIELARALTQGGALVDVILTEAALQFVTPLTFQALTRRPVHTTVFEAWDARSAGHVTLGAEADLMVVAPATANVIAKLAHGLADDALTVTALACPAPLIVAPAMDHHMYHHPATQANLRTLRERGAVIVGPESGPLASGMVGEGRLVEPGRLLAVIRATLGRHGPLAGAHVVITAGPTREPIDPIRFISNHSSGRMGYALAEAARDAGAQVTLISGPTERQPPFEVEVIRVQTAAEMAQAVQAAVETADALIMCAAVADYRPSRVAPEKIKKTEGQLSLPLERTIDILASVQRPGLVKVGFAAETERLLEHGRAKLEAKQLDLLVANDARETMGREESQAYLLTAEREPEALPRLPKTVLAEIIVDRVARLVRARRATSEVSDGAATATPPAS</sequence>
<dbReference type="EC" id="6.3.2.5" evidence="3"/>
<keyword evidence="3" id="KW-0479">Metal-binding</keyword>
<dbReference type="Gene3D" id="3.40.50.10300">
    <property type="entry name" value="CoaB-like"/>
    <property type="match status" value="1"/>
</dbReference>
<dbReference type="GO" id="GO:0010181">
    <property type="term" value="F:FMN binding"/>
    <property type="evidence" value="ECO:0007669"/>
    <property type="project" value="UniProtKB-UniRule"/>
</dbReference>
<comment type="pathway">
    <text evidence="3 4">Cofactor biosynthesis; coenzyme A biosynthesis; CoA from (R)-pantothenate: step 3/5.</text>
</comment>
<comment type="catalytic activity">
    <reaction evidence="3 4">
        <text>(R)-4'-phosphopantothenate + L-cysteine + CTP = N-[(R)-4-phosphopantothenoyl]-L-cysteine + CMP + diphosphate + H(+)</text>
        <dbReference type="Rhea" id="RHEA:19397"/>
        <dbReference type="ChEBI" id="CHEBI:10986"/>
        <dbReference type="ChEBI" id="CHEBI:15378"/>
        <dbReference type="ChEBI" id="CHEBI:33019"/>
        <dbReference type="ChEBI" id="CHEBI:35235"/>
        <dbReference type="ChEBI" id="CHEBI:37563"/>
        <dbReference type="ChEBI" id="CHEBI:59458"/>
        <dbReference type="ChEBI" id="CHEBI:60377"/>
        <dbReference type="EC" id="6.3.2.5"/>
    </reaction>
</comment>
<dbReference type="GO" id="GO:0071513">
    <property type="term" value="C:phosphopantothenoylcysteine decarboxylase complex"/>
    <property type="evidence" value="ECO:0007669"/>
    <property type="project" value="TreeGrafter"/>
</dbReference>
<dbReference type="SUPFAM" id="SSF52507">
    <property type="entry name" value="Homo-oligomeric flavin-containing Cys decarboxylases, HFCD"/>
    <property type="match status" value="1"/>
</dbReference>
<feature type="binding site" evidence="3">
    <location>
        <position position="291"/>
    </location>
    <ligand>
        <name>CTP</name>
        <dbReference type="ChEBI" id="CHEBI:37563"/>
    </ligand>
</feature>
<dbReference type="SUPFAM" id="SSF102645">
    <property type="entry name" value="CoaB-like"/>
    <property type="match status" value="1"/>
</dbReference>
<protein>
    <recommendedName>
        <fullName evidence="3">Coenzyme A biosynthesis bifunctional protein CoaBC</fullName>
    </recommendedName>
    <alternativeName>
        <fullName evidence="3">DNA/pantothenate metabolism flavoprotein</fullName>
    </alternativeName>
    <alternativeName>
        <fullName evidence="3">Phosphopantothenoylcysteine synthetase/decarboxylase</fullName>
        <shortName evidence="3">PPCS-PPCDC</shortName>
    </alternativeName>
    <domain>
        <recommendedName>
            <fullName evidence="3">Phosphopantothenoylcysteine decarboxylase</fullName>
            <shortName evidence="3">PPC decarboxylase</shortName>
            <shortName evidence="3">PPC-DC</shortName>
            <ecNumber evidence="3">4.1.1.36</ecNumber>
        </recommendedName>
        <alternativeName>
            <fullName evidence="3">CoaC</fullName>
        </alternativeName>
    </domain>
    <domain>
        <recommendedName>
            <fullName evidence="3">Phosphopantothenate--cysteine ligase</fullName>
            <ecNumber evidence="3">6.3.2.5</ecNumber>
        </recommendedName>
        <alternativeName>
            <fullName evidence="3">CoaB</fullName>
        </alternativeName>
        <alternativeName>
            <fullName evidence="3">Phosphopantothenoylcysteine synthetase</fullName>
            <shortName evidence="3">PPC synthetase</shortName>
            <shortName evidence="3">PPC-S</shortName>
        </alternativeName>
    </domain>
</protein>
<comment type="function">
    <text evidence="4">Catalyzes two steps in the biosynthesis of coenzyme A. In the first step cysteine is conjugated to 4'-phosphopantothenate to form 4-phosphopantothenoylcysteine, in the latter compound is decarboxylated to form 4'-phosphopantotheine.</text>
</comment>
<dbReference type="NCBIfam" id="TIGR00521">
    <property type="entry name" value="coaBC_dfp"/>
    <property type="match status" value="1"/>
</dbReference>
<feature type="region of interest" description="Phosphopantothenate--cysteine ligase" evidence="3">
    <location>
        <begin position="193"/>
        <end position="415"/>
    </location>
</feature>
<dbReference type="Pfam" id="PF02441">
    <property type="entry name" value="Flavoprotein"/>
    <property type="match status" value="1"/>
</dbReference>
<comment type="similarity">
    <text evidence="3 4">In the N-terminal section; belongs to the HFCD (homo-oligomeric flavin containing Cys decarboxylase) superfamily.</text>
</comment>
<dbReference type="InterPro" id="IPR003382">
    <property type="entry name" value="Flavoprotein"/>
</dbReference>
<dbReference type="AlphaFoldDB" id="A0A831X6Q7"/>
<comment type="caution">
    <text evidence="3">Lacks conserved residue(s) required for the propagation of feature annotation.</text>
</comment>
<feature type="binding site" evidence="3">
    <location>
        <position position="341"/>
    </location>
    <ligand>
        <name>CTP</name>
        <dbReference type="ChEBI" id="CHEBI:37563"/>
    </ligand>
</feature>
<dbReference type="HAMAP" id="MF_02225">
    <property type="entry name" value="CoaBC"/>
    <property type="match status" value="1"/>
</dbReference>
<dbReference type="GO" id="GO:0046872">
    <property type="term" value="F:metal ion binding"/>
    <property type="evidence" value="ECO:0007669"/>
    <property type="project" value="UniProtKB-KW"/>
</dbReference>
<evidence type="ECO:0000256" key="4">
    <source>
        <dbReference type="RuleBase" id="RU364078"/>
    </source>
</evidence>
<feature type="binding site" evidence="3">
    <location>
        <position position="323"/>
    </location>
    <ligand>
        <name>CTP</name>
        <dbReference type="ChEBI" id="CHEBI:37563"/>
    </ligand>
</feature>
<comment type="cofactor">
    <cofactor evidence="3">
        <name>FMN</name>
        <dbReference type="ChEBI" id="CHEBI:58210"/>
    </cofactor>
    <text evidence="3">Binds 1 FMN per subunit.</text>
</comment>
<organism evidence="7">
    <name type="scientific">Thermorudis peleae</name>
    <dbReference type="NCBI Taxonomy" id="1382356"/>
    <lineage>
        <taxon>Bacteria</taxon>
        <taxon>Pseudomonadati</taxon>
        <taxon>Thermomicrobiota</taxon>
        <taxon>Thermomicrobia</taxon>
        <taxon>Thermomicrobia incertae sedis</taxon>
        <taxon>Thermorudis</taxon>
    </lineage>
</organism>
<feature type="domain" description="DNA/pantothenate metabolism flavoprotein C-terminal" evidence="6">
    <location>
        <begin position="188"/>
        <end position="392"/>
    </location>
</feature>
<keyword evidence="2 3" id="KW-0456">Lyase</keyword>
<name>A0A831X6Q7_9BACT</name>
<gene>
    <name evidence="3 7" type="primary">coaBC</name>
    <name evidence="7" type="ORF">ENP34_02640</name>
</gene>
<dbReference type="EMBL" id="DSIY01000056">
    <property type="protein sequence ID" value="HEG90327.1"/>
    <property type="molecule type" value="Genomic_DNA"/>
</dbReference>
<comment type="catalytic activity">
    <reaction evidence="3 4">
        <text>N-[(R)-4-phosphopantothenoyl]-L-cysteine + H(+) = (R)-4'-phosphopantetheine + CO2</text>
        <dbReference type="Rhea" id="RHEA:16793"/>
        <dbReference type="ChEBI" id="CHEBI:15378"/>
        <dbReference type="ChEBI" id="CHEBI:16526"/>
        <dbReference type="ChEBI" id="CHEBI:59458"/>
        <dbReference type="ChEBI" id="CHEBI:61723"/>
        <dbReference type="EC" id="4.1.1.36"/>
    </reaction>
</comment>
<dbReference type="InterPro" id="IPR035929">
    <property type="entry name" value="CoaB-like_sf"/>
</dbReference>
<keyword evidence="3" id="KW-0511">Multifunctional enzyme</keyword>
<proteinExistence type="inferred from homology"/>
<dbReference type="Pfam" id="PF04127">
    <property type="entry name" value="DFP"/>
    <property type="match status" value="1"/>
</dbReference>
<reference evidence="7" key="1">
    <citation type="journal article" date="2020" name="mSystems">
        <title>Genome- and Community-Level Interaction Insights into Carbon Utilization and Element Cycling Functions of Hydrothermarchaeota in Hydrothermal Sediment.</title>
        <authorList>
            <person name="Zhou Z."/>
            <person name="Liu Y."/>
            <person name="Xu W."/>
            <person name="Pan J."/>
            <person name="Luo Z.H."/>
            <person name="Li M."/>
        </authorList>
    </citation>
    <scope>NUCLEOTIDE SEQUENCE [LARGE SCALE GENOMIC DNA]</scope>
    <source>
        <strain evidence="7">SpSt-210</strain>
    </source>
</reference>
<dbReference type="InterPro" id="IPR007085">
    <property type="entry name" value="DNA/pantothenate-metab_flavo_C"/>
</dbReference>
<accession>A0A831X6Q7</accession>
<comment type="function">
    <text evidence="3">Catalyzes two sequential steps in the biosynthesis of coenzyme A. In the first step cysteine is conjugated to 4'-phosphopantothenate to form 4-phosphopantothenoylcysteine. In the second step the latter compound is decarboxylated to form 4'-phosphopantotheine.</text>
</comment>
<evidence type="ECO:0000259" key="6">
    <source>
        <dbReference type="Pfam" id="PF04127"/>
    </source>
</evidence>
<feature type="region of interest" description="Phosphopantothenoylcysteine decarboxylase" evidence="3">
    <location>
        <begin position="1"/>
        <end position="192"/>
    </location>
</feature>
<keyword evidence="3 4" id="KW-0285">Flavoprotein</keyword>
<keyword evidence="1 3" id="KW-0210">Decarboxylase</keyword>
<evidence type="ECO:0000256" key="1">
    <source>
        <dbReference type="ARBA" id="ARBA00022793"/>
    </source>
</evidence>
<dbReference type="GO" id="GO:0004633">
    <property type="term" value="F:phosphopantothenoylcysteine decarboxylase activity"/>
    <property type="evidence" value="ECO:0007669"/>
    <property type="project" value="UniProtKB-UniRule"/>
</dbReference>
<evidence type="ECO:0000259" key="5">
    <source>
        <dbReference type="Pfam" id="PF02441"/>
    </source>
</evidence>
<evidence type="ECO:0000313" key="7">
    <source>
        <dbReference type="EMBL" id="HEG90327.1"/>
    </source>
</evidence>
<dbReference type="GO" id="GO:0015941">
    <property type="term" value="P:pantothenate catabolic process"/>
    <property type="evidence" value="ECO:0007669"/>
    <property type="project" value="InterPro"/>
</dbReference>
<keyword evidence="3 4" id="KW-0436">Ligase</keyword>
<comment type="pathway">
    <text evidence="3 4">Cofactor biosynthesis; coenzyme A biosynthesis; CoA from (R)-pantothenate: step 2/5.</text>
</comment>
<dbReference type="UniPathway" id="UPA00241">
    <property type="reaction ID" value="UER00353"/>
</dbReference>
<dbReference type="EC" id="4.1.1.36" evidence="3"/>
<dbReference type="PANTHER" id="PTHR14359:SF6">
    <property type="entry name" value="PHOSPHOPANTOTHENOYLCYSTEINE DECARBOXYLASE"/>
    <property type="match status" value="1"/>
</dbReference>
<evidence type="ECO:0000256" key="2">
    <source>
        <dbReference type="ARBA" id="ARBA00023239"/>
    </source>
</evidence>
<keyword evidence="3" id="KW-0460">Magnesium</keyword>
<keyword evidence="3 4" id="KW-0288">FMN</keyword>
<comment type="similarity">
    <text evidence="3 4">In the C-terminal section; belongs to the PPC synthetase family.</text>
</comment>
<dbReference type="InterPro" id="IPR036551">
    <property type="entry name" value="Flavin_trans-like"/>
</dbReference>
<dbReference type="GO" id="GO:0015937">
    <property type="term" value="P:coenzyme A biosynthetic process"/>
    <property type="evidence" value="ECO:0007669"/>
    <property type="project" value="UniProtKB-UniRule"/>
</dbReference>
<feature type="binding site" evidence="3">
    <location>
        <position position="337"/>
    </location>
    <ligand>
        <name>CTP</name>
        <dbReference type="ChEBI" id="CHEBI:37563"/>
    </ligand>
</feature>
<dbReference type="Gene3D" id="3.40.50.1950">
    <property type="entry name" value="Flavin prenyltransferase-like"/>
    <property type="match status" value="1"/>
</dbReference>
<evidence type="ECO:0000256" key="3">
    <source>
        <dbReference type="HAMAP-Rule" id="MF_02225"/>
    </source>
</evidence>